<dbReference type="PANTHER" id="PTHR36156">
    <property type="entry name" value="SLR2101 PROTEIN"/>
    <property type="match status" value="1"/>
</dbReference>
<dbReference type="Proteomes" id="UP000653411">
    <property type="component" value="Unassembled WGS sequence"/>
</dbReference>
<proteinExistence type="predicted"/>
<evidence type="ECO:0000313" key="3">
    <source>
        <dbReference type="EMBL" id="GGN10659.1"/>
    </source>
</evidence>
<dbReference type="Pfam" id="PF07883">
    <property type="entry name" value="Cupin_2"/>
    <property type="match status" value="1"/>
</dbReference>
<dbReference type="AlphaFoldDB" id="A0A917XCT0"/>
<protein>
    <submittedName>
        <fullName evidence="3">Cupin</fullName>
    </submittedName>
</protein>
<dbReference type="SUPFAM" id="SSF51182">
    <property type="entry name" value="RmlC-like cupins"/>
    <property type="match status" value="1"/>
</dbReference>
<organism evidence="3 4">
    <name type="scientific">Streptomyces fuscichromogenes</name>
    <dbReference type="NCBI Taxonomy" id="1324013"/>
    <lineage>
        <taxon>Bacteria</taxon>
        <taxon>Bacillati</taxon>
        <taxon>Actinomycetota</taxon>
        <taxon>Actinomycetes</taxon>
        <taxon>Kitasatosporales</taxon>
        <taxon>Streptomycetaceae</taxon>
        <taxon>Streptomyces</taxon>
    </lineage>
</organism>
<evidence type="ECO:0000313" key="4">
    <source>
        <dbReference type="Proteomes" id="UP000653411"/>
    </source>
</evidence>
<evidence type="ECO:0000256" key="1">
    <source>
        <dbReference type="SAM" id="MobiDB-lite"/>
    </source>
</evidence>
<dbReference type="InterPro" id="IPR011051">
    <property type="entry name" value="RmlC_Cupin_sf"/>
</dbReference>
<feature type="region of interest" description="Disordered" evidence="1">
    <location>
        <begin position="1"/>
        <end position="27"/>
    </location>
</feature>
<sequence>MSQPPRRIVTGHDETGTSVFLSDGEPPVVRTAPDGAAFYEMWNTDSVPAPLAADEAEPTERDLTVPPAPGGTKIRVNEFPPGCVSPMHRTQTVDYGIVLAGEVVLVLDDSERVLRAGDVVIQRGTDHRWENRTDAAARMAFVLVDAVFTEPLLKVLGPEVLGSLHGSPLAPGRS</sequence>
<dbReference type="InterPro" id="IPR013096">
    <property type="entry name" value="Cupin_2"/>
</dbReference>
<keyword evidence="4" id="KW-1185">Reference proteome</keyword>
<dbReference type="Gene3D" id="2.60.120.10">
    <property type="entry name" value="Jelly Rolls"/>
    <property type="match status" value="1"/>
</dbReference>
<name>A0A917XCT0_9ACTN</name>
<dbReference type="PANTHER" id="PTHR36156:SF2">
    <property type="entry name" value="CUPIN TYPE-2 DOMAIN-CONTAINING PROTEIN"/>
    <property type="match status" value="1"/>
</dbReference>
<dbReference type="EMBL" id="BMML01000007">
    <property type="protein sequence ID" value="GGN10659.1"/>
    <property type="molecule type" value="Genomic_DNA"/>
</dbReference>
<dbReference type="RefSeq" id="WP_189263770.1">
    <property type="nucleotide sequence ID" value="NZ_BMML01000007.1"/>
</dbReference>
<reference evidence="3" key="1">
    <citation type="journal article" date="2014" name="Int. J. Syst. Evol. Microbiol.">
        <title>Complete genome sequence of Corynebacterium casei LMG S-19264T (=DSM 44701T), isolated from a smear-ripened cheese.</title>
        <authorList>
            <consortium name="US DOE Joint Genome Institute (JGI-PGF)"/>
            <person name="Walter F."/>
            <person name="Albersmeier A."/>
            <person name="Kalinowski J."/>
            <person name="Ruckert C."/>
        </authorList>
    </citation>
    <scope>NUCLEOTIDE SEQUENCE</scope>
    <source>
        <strain evidence="3">CGMCC 4.7110</strain>
    </source>
</reference>
<reference evidence="3" key="2">
    <citation type="submission" date="2020-09" db="EMBL/GenBank/DDBJ databases">
        <authorList>
            <person name="Sun Q."/>
            <person name="Zhou Y."/>
        </authorList>
    </citation>
    <scope>NUCLEOTIDE SEQUENCE</scope>
    <source>
        <strain evidence="3">CGMCC 4.7110</strain>
    </source>
</reference>
<gene>
    <name evidence="3" type="ORF">GCM10011578_036480</name>
</gene>
<feature type="domain" description="Cupin type-2" evidence="2">
    <location>
        <begin position="78"/>
        <end position="142"/>
    </location>
</feature>
<dbReference type="CDD" id="cd02231">
    <property type="entry name" value="cupin_BLL6423-like"/>
    <property type="match status" value="1"/>
</dbReference>
<dbReference type="InterPro" id="IPR014710">
    <property type="entry name" value="RmlC-like_jellyroll"/>
</dbReference>
<comment type="caution">
    <text evidence="3">The sequence shown here is derived from an EMBL/GenBank/DDBJ whole genome shotgun (WGS) entry which is preliminary data.</text>
</comment>
<dbReference type="InterPro" id="IPR047142">
    <property type="entry name" value="OryJ/VirC-like"/>
</dbReference>
<evidence type="ECO:0000259" key="2">
    <source>
        <dbReference type="Pfam" id="PF07883"/>
    </source>
</evidence>
<accession>A0A917XCT0</accession>
<dbReference type="Gene3D" id="2.20.70.150">
    <property type="match status" value="1"/>
</dbReference>